<organism evidence="2 3">
    <name type="scientific">Arthrobacter terrae</name>
    <dbReference type="NCBI Taxonomy" id="2935737"/>
    <lineage>
        <taxon>Bacteria</taxon>
        <taxon>Bacillati</taxon>
        <taxon>Actinomycetota</taxon>
        <taxon>Actinomycetes</taxon>
        <taxon>Micrococcales</taxon>
        <taxon>Micrococcaceae</taxon>
        <taxon>Arthrobacter</taxon>
    </lineage>
</organism>
<dbReference type="PANTHER" id="PTHR30231:SF42">
    <property type="entry name" value="EXONUCLEASE"/>
    <property type="match status" value="1"/>
</dbReference>
<dbReference type="RefSeq" id="WP_196395611.1">
    <property type="nucleotide sequence ID" value="NZ_JADNYM010000005.1"/>
</dbReference>
<name>A0A931G9F7_9MICC</name>
<dbReference type="InterPro" id="IPR036397">
    <property type="entry name" value="RNaseH_sf"/>
</dbReference>
<evidence type="ECO:0000259" key="1">
    <source>
        <dbReference type="SMART" id="SM00479"/>
    </source>
</evidence>
<dbReference type="Proteomes" id="UP000655366">
    <property type="component" value="Unassembled WGS sequence"/>
</dbReference>
<evidence type="ECO:0000313" key="2">
    <source>
        <dbReference type="EMBL" id="MBG0738657.1"/>
    </source>
</evidence>
<dbReference type="CDD" id="cd06130">
    <property type="entry name" value="DNA_pol_III_epsilon_like"/>
    <property type="match status" value="1"/>
</dbReference>
<dbReference type="EMBL" id="JADNYM010000005">
    <property type="protein sequence ID" value="MBG0738657.1"/>
    <property type="molecule type" value="Genomic_DNA"/>
</dbReference>
<reference evidence="2 3" key="1">
    <citation type="submission" date="2020-11" db="EMBL/GenBank/DDBJ databases">
        <title>Arthrobacter antarcticus sp. nov., isolated from Antarctic Soil.</title>
        <authorList>
            <person name="Li J."/>
        </authorList>
    </citation>
    <scope>NUCLEOTIDE SEQUENCE [LARGE SCALE GENOMIC DNA]</scope>
    <source>
        <strain evidence="2 3">Z1-20</strain>
    </source>
</reference>
<dbReference type="Pfam" id="PF00929">
    <property type="entry name" value="RNase_T"/>
    <property type="match status" value="1"/>
</dbReference>
<keyword evidence="2" id="KW-0540">Nuclease</keyword>
<accession>A0A931G9F7</accession>
<dbReference type="PANTHER" id="PTHR30231">
    <property type="entry name" value="DNA POLYMERASE III SUBUNIT EPSILON"/>
    <property type="match status" value="1"/>
</dbReference>
<dbReference type="GO" id="GO:0005829">
    <property type="term" value="C:cytosol"/>
    <property type="evidence" value="ECO:0007669"/>
    <property type="project" value="TreeGrafter"/>
</dbReference>
<dbReference type="GO" id="GO:0008408">
    <property type="term" value="F:3'-5' exonuclease activity"/>
    <property type="evidence" value="ECO:0007669"/>
    <property type="project" value="TreeGrafter"/>
</dbReference>
<dbReference type="GO" id="GO:0003676">
    <property type="term" value="F:nucleic acid binding"/>
    <property type="evidence" value="ECO:0007669"/>
    <property type="project" value="InterPro"/>
</dbReference>
<dbReference type="Gene3D" id="3.30.420.10">
    <property type="entry name" value="Ribonuclease H-like superfamily/Ribonuclease H"/>
    <property type="match status" value="1"/>
</dbReference>
<keyword evidence="2" id="KW-0378">Hydrolase</keyword>
<sequence>MEPLPGLDFTAIDFEAANSDRSSACAVGVTTVCDGLITATESWLIRPHTGPESFDKYAIRVHGITPDMTADAPSLEESMHKLASLIGDGPVLAHNISYDAGVLRRSFTIAGLPQPRNEFRCTETLSRTTLQLGKHKLHLVAEHLGLPSFAQHDAGDDALTCARIAVEIGRRRGATSITNLYRGLGIG</sequence>
<proteinExistence type="predicted"/>
<dbReference type="InterPro" id="IPR012337">
    <property type="entry name" value="RNaseH-like_sf"/>
</dbReference>
<protein>
    <submittedName>
        <fullName evidence="2">3'-5' exonuclease</fullName>
    </submittedName>
</protein>
<keyword evidence="2" id="KW-0269">Exonuclease</keyword>
<keyword evidence="3" id="KW-1185">Reference proteome</keyword>
<dbReference type="SUPFAM" id="SSF53098">
    <property type="entry name" value="Ribonuclease H-like"/>
    <property type="match status" value="1"/>
</dbReference>
<dbReference type="SMART" id="SM00479">
    <property type="entry name" value="EXOIII"/>
    <property type="match status" value="1"/>
</dbReference>
<feature type="domain" description="Exonuclease" evidence="1">
    <location>
        <begin position="8"/>
        <end position="174"/>
    </location>
</feature>
<dbReference type="AlphaFoldDB" id="A0A931G9F7"/>
<dbReference type="InterPro" id="IPR013520">
    <property type="entry name" value="Ribonucl_H"/>
</dbReference>
<evidence type="ECO:0000313" key="3">
    <source>
        <dbReference type="Proteomes" id="UP000655366"/>
    </source>
</evidence>
<comment type="caution">
    <text evidence="2">The sequence shown here is derived from an EMBL/GenBank/DDBJ whole genome shotgun (WGS) entry which is preliminary data.</text>
</comment>
<gene>
    <name evidence="2" type="ORF">IV500_04380</name>
</gene>